<evidence type="ECO:0000313" key="2">
    <source>
        <dbReference type="Proteomes" id="UP000547931"/>
    </source>
</evidence>
<organism evidence="1 2">
    <name type="scientific">Photorhabdus stackebrandtii</name>
    <dbReference type="NCBI Taxonomy" id="1123042"/>
    <lineage>
        <taxon>Bacteria</taxon>
        <taxon>Pseudomonadati</taxon>
        <taxon>Pseudomonadota</taxon>
        <taxon>Gammaproteobacteria</taxon>
        <taxon>Enterobacterales</taxon>
        <taxon>Morganellaceae</taxon>
        <taxon>Photorhabdus</taxon>
    </lineage>
</organism>
<proteinExistence type="predicted"/>
<dbReference type="EMBL" id="PUJV01000010">
    <property type="protein sequence ID" value="NHB96895.1"/>
    <property type="molecule type" value="Genomic_DNA"/>
</dbReference>
<dbReference type="AlphaFoldDB" id="A0A7X5QM01"/>
<reference evidence="1 2" key="1">
    <citation type="submission" date="2018-02" db="EMBL/GenBank/DDBJ databases">
        <authorList>
            <person name="Machado R.A."/>
        </authorList>
    </citation>
    <scope>NUCLEOTIDE SEQUENCE [LARGE SCALE GENOMIC DNA]</scope>
    <source>
        <strain evidence="1 2">DSM 23271</strain>
    </source>
</reference>
<accession>A0A7X5QM01</accession>
<name>A0A7X5QM01_9GAMM</name>
<comment type="caution">
    <text evidence="1">The sequence shown here is derived from an EMBL/GenBank/DDBJ whole genome shotgun (WGS) entry which is preliminary data.</text>
</comment>
<evidence type="ECO:0000313" key="1">
    <source>
        <dbReference type="EMBL" id="NHB96895.1"/>
    </source>
</evidence>
<dbReference type="Proteomes" id="UP000547931">
    <property type="component" value="Unassembled WGS sequence"/>
</dbReference>
<sequence length="59" mass="6988">MERVASYVNQAVIVTVTQWSQLLLLVPFLELEEIEFCFERVDINKKIFRISEANLIKEM</sequence>
<protein>
    <submittedName>
        <fullName evidence="1">Uncharacterized protein</fullName>
    </submittedName>
</protein>
<gene>
    <name evidence="1" type="ORF">C5470_10925</name>
</gene>
<keyword evidence="2" id="KW-1185">Reference proteome</keyword>